<organism evidence="2">
    <name type="scientific">Aegilops tauschii</name>
    <name type="common">Tausch's goatgrass</name>
    <name type="synonym">Aegilops squarrosa</name>
    <dbReference type="NCBI Taxonomy" id="37682"/>
    <lineage>
        <taxon>Eukaryota</taxon>
        <taxon>Viridiplantae</taxon>
        <taxon>Streptophyta</taxon>
        <taxon>Embryophyta</taxon>
        <taxon>Tracheophyta</taxon>
        <taxon>Spermatophyta</taxon>
        <taxon>Magnoliopsida</taxon>
        <taxon>Liliopsida</taxon>
        <taxon>Poales</taxon>
        <taxon>Poaceae</taxon>
        <taxon>BOP clade</taxon>
        <taxon>Pooideae</taxon>
        <taxon>Triticodae</taxon>
        <taxon>Triticeae</taxon>
        <taxon>Triticinae</taxon>
        <taxon>Aegilops</taxon>
    </lineage>
</organism>
<sequence length="141" mass="15825">MRTADRHTEPHAREFASENPCVKLQTPLELDKEFCFYVTPLELDKEFCFYVVRMEDGYAVDDDADTYLDAHAAVVEFQGFALAPPFLHTEEKGNNDHKEEQKTDSEIDRDVARASSAGGNGKDVGQVVAIGIFGFLRSFLC</sequence>
<evidence type="ECO:0000313" key="2">
    <source>
        <dbReference type="EnsemblPlants" id="EMT09328"/>
    </source>
</evidence>
<reference evidence="2" key="1">
    <citation type="submission" date="2015-06" db="UniProtKB">
        <authorList>
            <consortium name="EnsemblPlants"/>
        </authorList>
    </citation>
    <scope>IDENTIFICATION</scope>
</reference>
<protein>
    <submittedName>
        <fullName evidence="2">Uncharacterized protein</fullName>
    </submittedName>
</protein>
<evidence type="ECO:0000256" key="1">
    <source>
        <dbReference type="SAM" id="MobiDB-lite"/>
    </source>
</evidence>
<feature type="compositionally biased region" description="Basic and acidic residues" evidence="1">
    <location>
        <begin position="88"/>
        <end position="112"/>
    </location>
</feature>
<dbReference type="AlphaFoldDB" id="M8C2E4"/>
<proteinExistence type="predicted"/>
<name>M8C2E4_AEGTA</name>
<feature type="region of interest" description="Disordered" evidence="1">
    <location>
        <begin position="88"/>
        <end position="119"/>
    </location>
</feature>
<accession>M8C2E4</accession>
<dbReference type="EnsemblPlants" id="EMT09328">
    <property type="protein sequence ID" value="EMT09328"/>
    <property type="gene ID" value="F775_07458"/>
</dbReference>